<evidence type="ECO:0000313" key="16">
    <source>
        <dbReference type="Proteomes" id="UP000199263"/>
    </source>
</evidence>
<evidence type="ECO:0000313" key="15">
    <source>
        <dbReference type="EMBL" id="SFD06226.1"/>
    </source>
</evidence>
<feature type="transmembrane region" description="Helical" evidence="12">
    <location>
        <begin position="90"/>
        <end position="108"/>
    </location>
</feature>
<keyword evidence="16" id="KW-1185">Reference proteome</keyword>
<dbReference type="GO" id="GO:0005886">
    <property type="term" value="C:plasma membrane"/>
    <property type="evidence" value="ECO:0007669"/>
    <property type="project" value="UniProtKB-SubCell"/>
</dbReference>
<feature type="transmembrane region" description="Helical" evidence="12">
    <location>
        <begin position="273"/>
        <end position="297"/>
    </location>
</feature>
<dbReference type="PROSITE" id="PS51103">
    <property type="entry name" value="PTS_EIIC_TYPE_1"/>
    <property type="match status" value="1"/>
</dbReference>
<keyword evidence="5" id="KW-0808">Transferase</keyword>
<dbReference type="InterPro" id="IPR050429">
    <property type="entry name" value="PTS_Glucose_EIICBA"/>
</dbReference>
<name>A0A1I1P964_9CLOT</name>
<dbReference type="GO" id="GO:0016301">
    <property type="term" value="F:kinase activity"/>
    <property type="evidence" value="ECO:0007669"/>
    <property type="project" value="UniProtKB-KW"/>
</dbReference>
<dbReference type="EMBL" id="FOMG01000018">
    <property type="protein sequence ID" value="SFD06226.1"/>
    <property type="molecule type" value="Genomic_DNA"/>
</dbReference>
<keyword evidence="7 12" id="KW-0812">Transmembrane</keyword>
<dbReference type="NCBIfam" id="TIGR02005">
    <property type="entry name" value="PTS-IIBC-alpha"/>
    <property type="match status" value="1"/>
</dbReference>
<dbReference type="Gene3D" id="3.30.1360.60">
    <property type="entry name" value="Glucose permease domain IIB"/>
    <property type="match status" value="1"/>
</dbReference>
<dbReference type="InterPro" id="IPR013013">
    <property type="entry name" value="PTS_EIIC_1"/>
</dbReference>
<dbReference type="Proteomes" id="UP000199263">
    <property type="component" value="Unassembled WGS sequence"/>
</dbReference>
<evidence type="ECO:0000256" key="11">
    <source>
        <dbReference type="PROSITE-ProRule" id="PRU00421"/>
    </source>
</evidence>
<dbReference type="PANTHER" id="PTHR30009:SF12">
    <property type="entry name" value="PHOSPHOTRANSFERASE IIC COMPONENT GLVC"/>
    <property type="match status" value="1"/>
</dbReference>
<feature type="transmembrane region" description="Helical" evidence="12">
    <location>
        <begin position="232"/>
        <end position="253"/>
    </location>
</feature>
<keyword evidence="3" id="KW-1003">Cell membrane</keyword>
<dbReference type="PROSITE" id="PS01035">
    <property type="entry name" value="PTS_EIIB_TYPE_1_CYS"/>
    <property type="match status" value="1"/>
</dbReference>
<dbReference type="InterPro" id="IPR036878">
    <property type="entry name" value="Glu_permease_IIB"/>
</dbReference>
<evidence type="ECO:0000256" key="6">
    <source>
        <dbReference type="ARBA" id="ARBA00022683"/>
    </source>
</evidence>
<dbReference type="GO" id="GO:0009401">
    <property type="term" value="P:phosphoenolpyruvate-dependent sugar phosphotransferase system"/>
    <property type="evidence" value="ECO:0007669"/>
    <property type="project" value="UniProtKB-KW"/>
</dbReference>
<reference evidence="15 16" key="1">
    <citation type="submission" date="2016-10" db="EMBL/GenBank/DDBJ databases">
        <authorList>
            <person name="de Groot N.N."/>
        </authorList>
    </citation>
    <scope>NUCLEOTIDE SEQUENCE [LARGE SCALE GENOMIC DNA]</scope>
    <source>
        <strain evidence="15 16">DSM 12992</strain>
    </source>
</reference>
<evidence type="ECO:0000256" key="8">
    <source>
        <dbReference type="ARBA" id="ARBA00022777"/>
    </source>
</evidence>
<gene>
    <name evidence="15" type="ORF">SAMN05421842_11853</name>
</gene>
<evidence type="ECO:0000256" key="2">
    <source>
        <dbReference type="ARBA" id="ARBA00022448"/>
    </source>
</evidence>
<dbReference type="AlphaFoldDB" id="A0A1I1P964"/>
<feature type="transmembrane region" description="Helical" evidence="12">
    <location>
        <begin position="384"/>
        <end position="405"/>
    </location>
</feature>
<feature type="transmembrane region" description="Helical" evidence="12">
    <location>
        <begin position="327"/>
        <end position="345"/>
    </location>
</feature>
<dbReference type="CDD" id="cd00212">
    <property type="entry name" value="PTS_IIB_glc"/>
    <property type="match status" value="1"/>
</dbReference>
<protein>
    <submittedName>
        <fullName evidence="15">PTS system, arbutin-like IIC component</fullName>
    </submittedName>
</protein>
<evidence type="ECO:0000259" key="14">
    <source>
        <dbReference type="PROSITE" id="PS51103"/>
    </source>
</evidence>
<evidence type="ECO:0000256" key="12">
    <source>
        <dbReference type="SAM" id="Phobius"/>
    </source>
</evidence>
<dbReference type="NCBIfam" id="TIGR00826">
    <property type="entry name" value="EIIB_glc"/>
    <property type="match status" value="1"/>
</dbReference>
<dbReference type="SUPFAM" id="SSF55604">
    <property type="entry name" value="Glucose permease domain IIB"/>
    <property type="match status" value="1"/>
</dbReference>
<evidence type="ECO:0000256" key="9">
    <source>
        <dbReference type="ARBA" id="ARBA00022989"/>
    </source>
</evidence>
<organism evidence="15 16">
    <name type="scientific">Clostridium uliginosum</name>
    <dbReference type="NCBI Taxonomy" id="119641"/>
    <lineage>
        <taxon>Bacteria</taxon>
        <taxon>Bacillati</taxon>
        <taxon>Bacillota</taxon>
        <taxon>Clostridia</taxon>
        <taxon>Eubacteriales</taxon>
        <taxon>Clostridiaceae</taxon>
        <taxon>Clostridium</taxon>
    </lineage>
</organism>
<evidence type="ECO:0000256" key="4">
    <source>
        <dbReference type="ARBA" id="ARBA00022597"/>
    </source>
</evidence>
<feature type="transmembrane region" description="Helical" evidence="12">
    <location>
        <begin position="172"/>
        <end position="193"/>
    </location>
</feature>
<dbReference type="GO" id="GO:0008982">
    <property type="term" value="F:protein-N(PI)-phosphohistidine-sugar phosphotransferase activity"/>
    <property type="evidence" value="ECO:0007669"/>
    <property type="project" value="InterPro"/>
</dbReference>
<dbReference type="GO" id="GO:0090563">
    <property type="term" value="F:protein-phosphocysteine-sugar phosphotransferase activity"/>
    <property type="evidence" value="ECO:0007669"/>
    <property type="project" value="TreeGrafter"/>
</dbReference>
<accession>A0A1I1P964</accession>
<evidence type="ECO:0000256" key="1">
    <source>
        <dbReference type="ARBA" id="ARBA00004651"/>
    </source>
</evidence>
<comment type="subcellular location">
    <subcellularLocation>
        <location evidence="1">Cell membrane</location>
        <topology evidence="1">Multi-pass membrane protein</topology>
    </subcellularLocation>
</comment>
<feature type="domain" description="PTS EIIC type-1" evidence="14">
    <location>
        <begin position="1"/>
        <end position="417"/>
    </location>
</feature>
<evidence type="ECO:0000256" key="5">
    <source>
        <dbReference type="ARBA" id="ARBA00022679"/>
    </source>
</evidence>
<evidence type="ECO:0000256" key="3">
    <source>
        <dbReference type="ARBA" id="ARBA00022475"/>
    </source>
</evidence>
<keyword evidence="4" id="KW-0762">Sugar transport</keyword>
<dbReference type="InterPro" id="IPR010975">
    <property type="entry name" value="PTS_IIBC_a_glc"/>
</dbReference>
<feature type="transmembrane region" description="Helical" evidence="12">
    <location>
        <begin position="51"/>
        <end position="78"/>
    </location>
</feature>
<feature type="transmembrane region" description="Helical" evidence="12">
    <location>
        <begin position="199"/>
        <end position="220"/>
    </location>
</feature>
<keyword evidence="10 12" id="KW-0472">Membrane</keyword>
<dbReference type="InterPro" id="IPR018113">
    <property type="entry name" value="PTrfase_EIIB_Cys"/>
</dbReference>
<feature type="domain" description="PTS EIIB type-1" evidence="13">
    <location>
        <begin position="446"/>
        <end position="522"/>
    </location>
</feature>
<evidence type="ECO:0000259" key="13">
    <source>
        <dbReference type="PROSITE" id="PS51098"/>
    </source>
</evidence>
<keyword evidence="6" id="KW-0598">Phosphotransferase system</keyword>
<dbReference type="InterPro" id="IPR003352">
    <property type="entry name" value="PTS_EIIC"/>
</dbReference>
<proteinExistence type="predicted"/>
<dbReference type="Pfam" id="PF00367">
    <property type="entry name" value="PTS_EIIB"/>
    <property type="match status" value="1"/>
</dbReference>
<dbReference type="PANTHER" id="PTHR30009">
    <property type="entry name" value="CYTOCHROME C-TYPE SYNTHESIS PROTEIN AND PTS TRANSMEMBRANE COMPONENT"/>
    <property type="match status" value="1"/>
</dbReference>
<dbReference type="PROSITE" id="PS51098">
    <property type="entry name" value="PTS_EIIB_TYPE_1"/>
    <property type="match status" value="1"/>
</dbReference>
<keyword evidence="2" id="KW-0813">Transport</keyword>
<feature type="active site" description="Phosphocysteine intermediate; for EIIB activity" evidence="11">
    <location>
        <position position="468"/>
    </location>
</feature>
<evidence type="ECO:0000256" key="7">
    <source>
        <dbReference type="ARBA" id="ARBA00022692"/>
    </source>
</evidence>
<feature type="transmembrane region" description="Helical" evidence="12">
    <location>
        <begin position="128"/>
        <end position="151"/>
    </location>
</feature>
<sequence>MQKIQRFGGAMFTPVLLFSFSGIMVALSILFKNQDIVGTIATPGSIWYNIWYIIEQGAWTVFNQLPLLFVIGLPIGLAKKNHARACLESFVIYITFNYFMAAMLKLWGPTFGVNYALEAGAGTGLAMIANIKTLDLGMVGAILIAGIVVYLHDKFFDTDLPEFLGVFKGSSLVCIIGFFTMIPLALVLCFLWPMVQSAIFSMQGFLKTSGVFGVWLYTFLERILIPTGLHHFIYTPFIFGPAVVDNGITAYFAQHLKEFSTSAHTLKEMFPEGGFALHGSSKMFGSIGIALAIYATAKPQKKKIVAGLLIPATLTAVVAGITEPLEFTFLFVAPVLFLVHSILAATLAATSYAFGVVGDFGGGLIENAAKNWLPLFKYHPQTYITQFIIGFIFIGIYFFVFKFLIEKFDFKTPGRTDDDGGEEKLYTKADYKAKKAEEAKGEDVRDVKARLFLAALGGKENIEDVTNCATRLRITVKDPALVQDNKVFIDAGAHGLVNKGKAVQVIVGLSVPQVRERFEALL</sequence>
<evidence type="ECO:0000256" key="10">
    <source>
        <dbReference type="ARBA" id="ARBA00023136"/>
    </source>
</evidence>
<keyword evidence="9 12" id="KW-1133">Transmembrane helix</keyword>
<dbReference type="Pfam" id="PF02378">
    <property type="entry name" value="PTS_EIIC"/>
    <property type="match status" value="1"/>
</dbReference>
<dbReference type="STRING" id="119641.SAMN05421842_11853"/>
<feature type="transmembrane region" description="Helical" evidence="12">
    <location>
        <begin position="12"/>
        <end position="31"/>
    </location>
</feature>
<keyword evidence="8" id="KW-0418">Kinase</keyword>
<dbReference type="InterPro" id="IPR001996">
    <property type="entry name" value="PTS_IIB_1"/>
</dbReference>